<dbReference type="Pfam" id="PF01925">
    <property type="entry name" value="TauE"/>
    <property type="match status" value="1"/>
</dbReference>
<evidence type="ECO:0000256" key="1">
    <source>
        <dbReference type="ARBA" id="ARBA00004141"/>
    </source>
</evidence>
<evidence type="ECO:0000313" key="7">
    <source>
        <dbReference type="EMBL" id="MFM4891302.1"/>
    </source>
</evidence>
<feature type="transmembrane region" description="Helical" evidence="6">
    <location>
        <begin position="145"/>
        <end position="165"/>
    </location>
</feature>
<evidence type="ECO:0000256" key="6">
    <source>
        <dbReference type="RuleBase" id="RU363041"/>
    </source>
</evidence>
<evidence type="ECO:0000313" key="8">
    <source>
        <dbReference type="Proteomes" id="UP001630969"/>
    </source>
</evidence>
<gene>
    <name evidence="7" type="ORF">ACEUDJ_00170</name>
</gene>
<keyword evidence="5 6" id="KW-0472">Membrane</keyword>
<feature type="transmembrane region" description="Helical" evidence="6">
    <location>
        <begin position="211"/>
        <end position="231"/>
    </location>
</feature>
<reference evidence="7 8" key="1">
    <citation type="submission" date="2024-09" db="EMBL/GenBank/DDBJ databases">
        <title>Aeromonas strains Genome sequencing and assembly.</title>
        <authorList>
            <person name="Hu X."/>
            <person name="Tang B."/>
        </authorList>
    </citation>
    <scope>NUCLEOTIDE SEQUENCE [LARGE SCALE GENOMIC DNA]</scope>
    <source>
        <strain evidence="7 8">NB23SCDHY001</strain>
    </source>
</reference>
<evidence type="ECO:0000256" key="4">
    <source>
        <dbReference type="ARBA" id="ARBA00022989"/>
    </source>
</evidence>
<evidence type="ECO:0000256" key="2">
    <source>
        <dbReference type="ARBA" id="ARBA00009142"/>
    </source>
</evidence>
<feature type="transmembrane region" description="Helical" evidence="6">
    <location>
        <begin position="108"/>
        <end position="125"/>
    </location>
</feature>
<keyword evidence="4 6" id="KW-1133">Transmembrane helix</keyword>
<keyword evidence="6" id="KW-1003">Cell membrane</keyword>
<dbReference type="RefSeq" id="WP_408773883.1">
    <property type="nucleotide sequence ID" value="NZ_JBGWZZ010000004.1"/>
</dbReference>
<keyword evidence="8" id="KW-1185">Reference proteome</keyword>
<organism evidence="7 8">
    <name type="scientific">Aeromonas bivalvium</name>
    <dbReference type="NCBI Taxonomy" id="440079"/>
    <lineage>
        <taxon>Bacteria</taxon>
        <taxon>Pseudomonadati</taxon>
        <taxon>Pseudomonadota</taxon>
        <taxon>Gammaproteobacteria</taxon>
        <taxon>Aeromonadales</taxon>
        <taxon>Aeromonadaceae</taxon>
        <taxon>Aeromonas</taxon>
    </lineage>
</organism>
<comment type="similarity">
    <text evidence="2 6">Belongs to the 4-toluene sulfonate uptake permease (TSUP) (TC 2.A.102) family.</text>
</comment>
<dbReference type="Proteomes" id="UP001630969">
    <property type="component" value="Unassembled WGS sequence"/>
</dbReference>
<dbReference type="PANTHER" id="PTHR43483:SF3">
    <property type="entry name" value="MEMBRANE TRANSPORTER PROTEIN HI_0806-RELATED"/>
    <property type="match status" value="1"/>
</dbReference>
<protein>
    <recommendedName>
        <fullName evidence="6">Probable membrane transporter protein</fullName>
    </recommendedName>
</protein>
<sequence>MLFLGYLLLGAFAGILGGLFGIGGGLIIVPVLVVSFHAQGIPGEIVTHLALGTSMLTMIFTGLSSLRVHYSKGVVQWPLIRRLAGGMMVGAWLGGMTANLLSAGTLNLIIGCFAWAMALQMGLNLRPKAERHLPGPVGTGIAGTLIGWLSAMFGIGGGSLTVPYLTWNSVPMKQAVAVSVAGSIPIALAGSLSYLYAGWGHAALPAWSLGYVYLPAWLGIVLTSTQFARLGARLAHRLSPQRLRQGFALLLLCVGAKFMIFS</sequence>
<comment type="subcellular location">
    <subcellularLocation>
        <location evidence="6">Cell membrane</location>
        <topology evidence="6">Multi-pass membrane protein</topology>
    </subcellularLocation>
    <subcellularLocation>
        <location evidence="1">Membrane</location>
        <topology evidence="1">Multi-pass membrane protein</topology>
    </subcellularLocation>
</comment>
<dbReference type="InterPro" id="IPR002781">
    <property type="entry name" value="TM_pro_TauE-like"/>
</dbReference>
<feature type="transmembrane region" description="Helical" evidence="6">
    <location>
        <begin position="177"/>
        <end position="199"/>
    </location>
</feature>
<evidence type="ECO:0000256" key="3">
    <source>
        <dbReference type="ARBA" id="ARBA00022692"/>
    </source>
</evidence>
<feature type="transmembrane region" description="Helical" evidence="6">
    <location>
        <begin position="45"/>
        <end position="63"/>
    </location>
</feature>
<comment type="caution">
    <text evidence="7">The sequence shown here is derived from an EMBL/GenBank/DDBJ whole genome shotgun (WGS) entry which is preliminary data.</text>
</comment>
<feature type="transmembrane region" description="Helical" evidence="6">
    <location>
        <begin position="243"/>
        <end position="261"/>
    </location>
</feature>
<name>A0ABW9GJJ8_9GAMM</name>
<keyword evidence="3 6" id="KW-0812">Transmembrane</keyword>
<feature type="transmembrane region" description="Helical" evidence="6">
    <location>
        <begin position="6"/>
        <end position="33"/>
    </location>
</feature>
<feature type="transmembrane region" description="Helical" evidence="6">
    <location>
        <begin position="83"/>
        <end position="101"/>
    </location>
</feature>
<dbReference type="PANTHER" id="PTHR43483">
    <property type="entry name" value="MEMBRANE TRANSPORTER PROTEIN HI_0806-RELATED"/>
    <property type="match status" value="1"/>
</dbReference>
<accession>A0ABW9GJJ8</accession>
<dbReference type="EMBL" id="JBGXBU010000001">
    <property type="protein sequence ID" value="MFM4891302.1"/>
    <property type="molecule type" value="Genomic_DNA"/>
</dbReference>
<proteinExistence type="inferred from homology"/>
<evidence type="ECO:0000256" key="5">
    <source>
        <dbReference type="ARBA" id="ARBA00023136"/>
    </source>
</evidence>
<dbReference type="GeneID" id="97218467"/>